<dbReference type="InterPro" id="IPR036163">
    <property type="entry name" value="HMA_dom_sf"/>
</dbReference>
<evidence type="ECO:0000256" key="2">
    <source>
        <dbReference type="ARBA" id="ARBA00022448"/>
    </source>
</evidence>
<dbReference type="Pfam" id="PF00593">
    <property type="entry name" value="TonB_dep_Rec_b-barrel"/>
    <property type="match status" value="1"/>
</dbReference>
<keyword evidence="7" id="KW-0472">Membrane</keyword>
<evidence type="ECO:0000256" key="4">
    <source>
        <dbReference type="ARBA" id="ARBA00022692"/>
    </source>
</evidence>
<protein>
    <submittedName>
        <fullName evidence="12">Outer membrane receptor proteins, mostly Fe transport</fullName>
    </submittedName>
</protein>
<dbReference type="Proteomes" id="UP000190541">
    <property type="component" value="Unassembled WGS sequence"/>
</dbReference>
<dbReference type="SUPFAM" id="SSF49464">
    <property type="entry name" value="Carboxypeptidase regulatory domain-like"/>
    <property type="match status" value="1"/>
</dbReference>
<evidence type="ECO:0000256" key="1">
    <source>
        <dbReference type="ARBA" id="ARBA00004571"/>
    </source>
</evidence>
<evidence type="ECO:0000256" key="5">
    <source>
        <dbReference type="ARBA" id="ARBA00022729"/>
    </source>
</evidence>
<feature type="domain" description="TonB-dependent receptor-like beta-barrel" evidence="11">
    <location>
        <begin position="494"/>
        <end position="912"/>
    </location>
</feature>
<feature type="signal peptide" evidence="10">
    <location>
        <begin position="1"/>
        <end position="23"/>
    </location>
</feature>
<dbReference type="Gene3D" id="3.30.70.100">
    <property type="match status" value="1"/>
</dbReference>
<dbReference type="InterPro" id="IPR008969">
    <property type="entry name" value="CarboxyPept-like_regulatory"/>
</dbReference>
<name>A0A1T5CD86_9SPHI</name>
<proteinExistence type="predicted"/>
<accession>A0A1T5CD86</accession>
<keyword evidence="9" id="KW-0998">Cell outer membrane</keyword>
<dbReference type="PANTHER" id="PTHR30069:SF29">
    <property type="entry name" value="HEMOGLOBIN AND HEMOGLOBIN-HAPTOGLOBIN-BINDING PROTEIN 1-RELATED"/>
    <property type="match status" value="1"/>
</dbReference>
<keyword evidence="3" id="KW-1134">Transmembrane beta strand</keyword>
<organism evidence="12 13">
    <name type="scientific">Parapedobacter luteus</name>
    <dbReference type="NCBI Taxonomy" id="623280"/>
    <lineage>
        <taxon>Bacteria</taxon>
        <taxon>Pseudomonadati</taxon>
        <taxon>Bacteroidota</taxon>
        <taxon>Sphingobacteriia</taxon>
        <taxon>Sphingobacteriales</taxon>
        <taxon>Sphingobacteriaceae</taxon>
        <taxon>Parapedobacter</taxon>
    </lineage>
</organism>
<dbReference type="PANTHER" id="PTHR30069">
    <property type="entry name" value="TONB-DEPENDENT OUTER MEMBRANE RECEPTOR"/>
    <property type="match status" value="1"/>
</dbReference>
<evidence type="ECO:0000313" key="13">
    <source>
        <dbReference type="Proteomes" id="UP000190541"/>
    </source>
</evidence>
<evidence type="ECO:0000256" key="9">
    <source>
        <dbReference type="ARBA" id="ARBA00023237"/>
    </source>
</evidence>
<dbReference type="GO" id="GO:0046872">
    <property type="term" value="F:metal ion binding"/>
    <property type="evidence" value="ECO:0007669"/>
    <property type="project" value="InterPro"/>
</dbReference>
<sequence length="955" mass="106941">MNFVIKAYITLFLLLPAPLLIKAQDSSSHLFTVAGNCGMCKSRIEKAAKDAGAETAVWDAESQQLRLAANTKLIDIVNIKKSIAAAGHDVDGLRADDKAYNALPECCLYTRIEPGHDSKAAAADQSRVSFEVAGVCGMCKSRIEKAARADGLKNARWEARTQLLTLSFDPSVYDLEAAKARILAAGHDVEGRAADADAYTKLPACCHYRDEANVHKVTGRDHDDHDDHTITGVVMHENNRGELTAIESANVYWVEDTTIQTQTDASGVFRIDHQEHLKRLVISYAGHQPDTLAIVDPHEVVVVTAKDNVLAEVTVSARRRSNYIAALSPTRLEVLTGQELFKAACCDLSESFETNASVDVVSSDAVTGSKQIQMLGLSGIYTQLTVENLPGPRGLAIPLGLNSISGTWIESIQIGKGIGSVVNGFENIAGQINVELKKPETSDRLFFNAYTNNMGRSDINLNLSHRFNERWTGGLLLHDNFMYNKNMNFSNNGFRDIPVGNLFSGVNRWKYEDGKGFVLQFGFKFLSDDRTGGQIDFDPATDKLTENRYGLGFDIERYEVFAKIGYVFPQQTQRSIGLQLSGSAYDQHSYFGLRTYDARQRNAYANLIYQDIIGTVVHKYRTGLSMQYDRYDEHYIGQRFARTEAVPGGFFEYTYSPSEKFDAVLGMRGDYNNLYGWFATPRAHIRYQPIAGTTFRISSGRGQRTANIFAENTAALASSRIVRIATANHGENAYGLKPEIAWNTGISFDQSFRLFQREASFSAEFFRNDFTNQVVVDYENPRELVFYNLEGKSYSNSMQTELRLMPLPHFEARMAYRFFDVKTTYTNTLMQRPLVARHRGFLNLGYRTHSGGWHFDYTLNITGQKRLPSTAANPIAYQMPEYSQTYTTMNAQISKTIGKNRPIDLYIGGENLTDFFQQNPVLAADQPFSEFFDSSLLWGPITGRMFYIGVRFSVK</sequence>
<dbReference type="STRING" id="623280.SAMN05660226_02105"/>
<evidence type="ECO:0000256" key="6">
    <source>
        <dbReference type="ARBA" id="ARBA00023077"/>
    </source>
</evidence>
<feature type="chain" id="PRO_5013024441" evidence="10">
    <location>
        <begin position="24"/>
        <end position="955"/>
    </location>
</feature>
<gene>
    <name evidence="12" type="ORF">SAMN05660226_02105</name>
</gene>
<dbReference type="GO" id="GO:0009279">
    <property type="term" value="C:cell outer membrane"/>
    <property type="evidence" value="ECO:0007669"/>
    <property type="project" value="UniProtKB-SubCell"/>
</dbReference>
<comment type="subcellular location">
    <subcellularLocation>
        <location evidence="1">Cell outer membrane</location>
        <topology evidence="1">Multi-pass membrane protein</topology>
    </subcellularLocation>
</comment>
<evidence type="ECO:0000256" key="7">
    <source>
        <dbReference type="ARBA" id="ARBA00023136"/>
    </source>
</evidence>
<evidence type="ECO:0000313" key="12">
    <source>
        <dbReference type="EMBL" id="SKB57404.1"/>
    </source>
</evidence>
<dbReference type="EMBL" id="FUYS01000004">
    <property type="protein sequence ID" value="SKB57404.1"/>
    <property type="molecule type" value="Genomic_DNA"/>
</dbReference>
<dbReference type="Gene3D" id="2.170.130.10">
    <property type="entry name" value="TonB-dependent receptor, plug domain"/>
    <property type="match status" value="1"/>
</dbReference>
<dbReference type="InterPro" id="IPR036942">
    <property type="entry name" value="Beta-barrel_TonB_sf"/>
</dbReference>
<dbReference type="OrthoDB" id="1109239at2"/>
<dbReference type="AlphaFoldDB" id="A0A1T5CD86"/>
<keyword evidence="13" id="KW-1185">Reference proteome</keyword>
<evidence type="ECO:0000259" key="11">
    <source>
        <dbReference type="Pfam" id="PF00593"/>
    </source>
</evidence>
<dbReference type="InterPro" id="IPR000531">
    <property type="entry name" value="Beta-barrel_TonB"/>
</dbReference>
<dbReference type="SUPFAM" id="SSF56935">
    <property type="entry name" value="Porins"/>
    <property type="match status" value="1"/>
</dbReference>
<dbReference type="InterPro" id="IPR039426">
    <property type="entry name" value="TonB-dep_rcpt-like"/>
</dbReference>
<dbReference type="InterPro" id="IPR037066">
    <property type="entry name" value="Plug_dom_sf"/>
</dbReference>
<dbReference type="Gene3D" id="2.40.170.20">
    <property type="entry name" value="TonB-dependent receptor, beta-barrel domain"/>
    <property type="match status" value="1"/>
</dbReference>
<dbReference type="GO" id="GO:0044718">
    <property type="term" value="P:siderophore transmembrane transport"/>
    <property type="evidence" value="ECO:0007669"/>
    <property type="project" value="TreeGrafter"/>
</dbReference>
<reference evidence="12 13" key="1">
    <citation type="submission" date="2017-02" db="EMBL/GenBank/DDBJ databases">
        <authorList>
            <person name="Peterson S.W."/>
        </authorList>
    </citation>
    <scope>NUCLEOTIDE SEQUENCE [LARGE SCALE GENOMIC DNA]</scope>
    <source>
        <strain evidence="12 13">DSM 22899</strain>
    </source>
</reference>
<dbReference type="SUPFAM" id="SSF55008">
    <property type="entry name" value="HMA, heavy metal-associated domain"/>
    <property type="match status" value="1"/>
</dbReference>
<keyword evidence="5 10" id="KW-0732">Signal</keyword>
<keyword evidence="2" id="KW-0813">Transport</keyword>
<keyword evidence="6" id="KW-0798">TonB box</keyword>
<evidence type="ECO:0000256" key="8">
    <source>
        <dbReference type="ARBA" id="ARBA00023170"/>
    </source>
</evidence>
<evidence type="ECO:0000256" key="10">
    <source>
        <dbReference type="SAM" id="SignalP"/>
    </source>
</evidence>
<evidence type="ECO:0000256" key="3">
    <source>
        <dbReference type="ARBA" id="ARBA00022452"/>
    </source>
</evidence>
<keyword evidence="8 12" id="KW-0675">Receptor</keyword>
<dbReference type="GO" id="GO:0015344">
    <property type="term" value="F:siderophore uptake transmembrane transporter activity"/>
    <property type="evidence" value="ECO:0007669"/>
    <property type="project" value="TreeGrafter"/>
</dbReference>
<keyword evidence="4" id="KW-0812">Transmembrane</keyword>
<dbReference type="RefSeq" id="WP_079716790.1">
    <property type="nucleotide sequence ID" value="NZ_FUYS01000004.1"/>
</dbReference>